<feature type="site" description="Transition state stabilizer" evidence="10">
    <location>
        <position position="158"/>
    </location>
</feature>
<dbReference type="AlphaFoldDB" id="A0AAD1VSB8"/>
<name>A0AAD1VSB8_PELCU</name>
<evidence type="ECO:0000256" key="7">
    <source>
        <dbReference type="ARBA" id="ARBA00022842"/>
    </source>
</evidence>
<dbReference type="SUPFAM" id="SSF56219">
    <property type="entry name" value="DNase I-like"/>
    <property type="match status" value="1"/>
</dbReference>
<dbReference type="Proteomes" id="UP001295444">
    <property type="component" value="Chromosome 02"/>
</dbReference>
<accession>A0AAD1VSB8</accession>
<keyword evidence="4 9" id="KW-0479">Metal-binding</keyword>
<comment type="cofactor">
    <cofactor evidence="9">
        <name>Mg(2+)</name>
        <dbReference type="ChEBI" id="CHEBI:18420"/>
    </cofactor>
    <cofactor evidence="9">
        <name>Mn(2+)</name>
        <dbReference type="ChEBI" id="CHEBI:29035"/>
    </cofactor>
    <text evidence="9">Probably binds two magnesium or manganese ions per subunit.</text>
</comment>
<feature type="binding site" evidence="9">
    <location>
        <position position="158"/>
    </location>
    <ligand>
        <name>Mg(2+)</name>
        <dbReference type="ChEBI" id="CHEBI:18420"/>
        <label>1</label>
    </ligand>
</feature>
<dbReference type="PANTHER" id="PTHR22748:SF26">
    <property type="entry name" value="ENDONUCLEASE_EXONUCLEASE_PHOSPHATASE DOMAIN-CONTAINING PROTEIN"/>
    <property type="match status" value="1"/>
</dbReference>
<dbReference type="GO" id="GO:0008081">
    <property type="term" value="F:phosphoric diester hydrolase activity"/>
    <property type="evidence" value="ECO:0007669"/>
    <property type="project" value="TreeGrafter"/>
</dbReference>
<feature type="site" description="Interaction with DNA substrate" evidence="10">
    <location>
        <position position="244"/>
    </location>
</feature>
<protein>
    <recommendedName>
        <fullName evidence="3">exodeoxyribonuclease III</fullName>
        <ecNumber evidence="3">3.1.11.2</ecNumber>
    </recommendedName>
</protein>
<evidence type="ECO:0000256" key="5">
    <source>
        <dbReference type="ARBA" id="ARBA00022763"/>
    </source>
</evidence>
<dbReference type="InterPro" id="IPR004808">
    <property type="entry name" value="AP_endonuc_1"/>
</dbReference>
<comment type="similarity">
    <text evidence="2">Belongs to the DNA repair enzymes AP/ExoA family.</text>
</comment>
<comment type="catalytic activity">
    <reaction evidence="1">
        <text>Exonucleolytic cleavage in the 3'- to 5'-direction to yield nucleoside 5'-phosphates.</text>
        <dbReference type="EC" id="3.1.11.2"/>
    </reaction>
</comment>
<evidence type="ECO:0000256" key="10">
    <source>
        <dbReference type="PIRSR" id="PIRSR604808-3"/>
    </source>
</evidence>
<dbReference type="CDD" id="cd09076">
    <property type="entry name" value="L1-EN"/>
    <property type="match status" value="1"/>
</dbReference>
<dbReference type="GO" id="GO:0008311">
    <property type="term" value="F:double-stranded DNA 3'-5' DNA exonuclease activity"/>
    <property type="evidence" value="ECO:0007669"/>
    <property type="project" value="UniProtKB-EC"/>
</dbReference>
<feature type="domain" description="Endonuclease/exonuclease/phosphatase" evidence="11">
    <location>
        <begin position="46"/>
        <end position="244"/>
    </location>
</feature>
<evidence type="ECO:0000256" key="2">
    <source>
        <dbReference type="ARBA" id="ARBA00007092"/>
    </source>
</evidence>
<dbReference type="EMBL" id="OW240913">
    <property type="protein sequence ID" value="CAH2249824.1"/>
    <property type="molecule type" value="Genomic_DNA"/>
</dbReference>
<feature type="binding site" evidence="9">
    <location>
        <position position="243"/>
    </location>
    <ligand>
        <name>Mg(2+)</name>
        <dbReference type="ChEBI" id="CHEBI:18420"/>
        <label>1</label>
    </ligand>
</feature>
<dbReference type="InterPro" id="IPR005135">
    <property type="entry name" value="Endo/exonuclease/phosphatase"/>
</dbReference>
<feature type="site" description="Important for catalytic activity" evidence="10">
    <location>
        <position position="219"/>
    </location>
</feature>
<evidence type="ECO:0000256" key="4">
    <source>
        <dbReference type="ARBA" id="ARBA00022723"/>
    </source>
</evidence>
<gene>
    <name evidence="12" type="ORF">PECUL_23A018457</name>
</gene>
<feature type="binding site" evidence="9">
    <location>
        <position position="244"/>
    </location>
    <ligand>
        <name>Mg(2+)</name>
        <dbReference type="ChEBI" id="CHEBI:18420"/>
        <label>1</label>
    </ligand>
</feature>
<keyword evidence="5" id="KW-0227">DNA damage</keyword>
<dbReference type="GO" id="GO:0046872">
    <property type="term" value="F:metal ion binding"/>
    <property type="evidence" value="ECO:0007669"/>
    <property type="project" value="UniProtKB-KW"/>
</dbReference>
<evidence type="ECO:0000256" key="8">
    <source>
        <dbReference type="ARBA" id="ARBA00023204"/>
    </source>
</evidence>
<evidence type="ECO:0000256" key="3">
    <source>
        <dbReference type="ARBA" id="ARBA00012115"/>
    </source>
</evidence>
<feature type="binding site" evidence="9">
    <location>
        <position position="156"/>
    </location>
    <ligand>
        <name>Mg(2+)</name>
        <dbReference type="ChEBI" id="CHEBI:18420"/>
        <label>1</label>
    </ligand>
</feature>
<keyword evidence="13" id="KW-1185">Reference proteome</keyword>
<organism evidence="12 13">
    <name type="scientific">Pelobates cultripes</name>
    <name type="common">Western spadefoot toad</name>
    <dbReference type="NCBI Taxonomy" id="61616"/>
    <lineage>
        <taxon>Eukaryota</taxon>
        <taxon>Metazoa</taxon>
        <taxon>Chordata</taxon>
        <taxon>Craniata</taxon>
        <taxon>Vertebrata</taxon>
        <taxon>Euteleostomi</taxon>
        <taxon>Amphibia</taxon>
        <taxon>Batrachia</taxon>
        <taxon>Anura</taxon>
        <taxon>Pelobatoidea</taxon>
        <taxon>Pelobatidae</taxon>
        <taxon>Pelobates</taxon>
    </lineage>
</organism>
<keyword evidence="9" id="KW-0464">Manganese</keyword>
<evidence type="ECO:0000259" key="11">
    <source>
        <dbReference type="Pfam" id="PF03372"/>
    </source>
</evidence>
<dbReference type="GO" id="GO:0006284">
    <property type="term" value="P:base-excision repair"/>
    <property type="evidence" value="ECO:0007669"/>
    <property type="project" value="TreeGrafter"/>
</dbReference>
<keyword evidence="6" id="KW-0378">Hydrolase</keyword>
<keyword evidence="7 9" id="KW-0460">Magnesium</keyword>
<keyword evidence="8" id="KW-0234">DNA repair</keyword>
<evidence type="ECO:0000256" key="6">
    <source>
        <dbReference type="ARBA" id="ARBA00022801"/>
    </source>
</evidence>
<evidence type="ECO:0000313" key="12">
    <source>
        <dbReference type="EMBL" id="CAH2249824.1"/>
    </source>
</evidence>
<dbReference type="PANTHER" id="PTHR22748">
    <property type="entry name" value="AP ENDONUCLEASE"/>
    <property type="match status" value="1"/>
</dbReference>
<sequence length="267" mass="30670">MEDKSQLRPKGAFTPAQLTYWSNNIQGLNVPEKCSRLLKKLWAARVSMVFLKETHFRGSEAPKLENRRFPAGYYANHPDARKAGVAILFAHTVPFQCTATLADPNGRYLFLKGTIADHTYTFACLYSPNRRQHIFINRTLTKLESFREGLLVMAGDLNLPLEPRLDTSRGTSAVPAHCIHTTLWALSRLGLVDCRRASHPDDRDYTHYSAVHSHYNRIDYIFLAQEFLTLLHNTDIELMEHSDHAPVVARTRSPLFKPRERQWKLND</sequence>
<evidence type="ECO:0000256" key="1">
    <source>
        <dbReference type="ARBA" id="ARBA00000493"/>
    </source>
</evidence>
<evidence type="ECO:0000313" key="13">
    <source>
        <dbReference type="Proteomes" id="UP001295444"/>
    </source>
</evidence>
<proteinExistence type="inferred from homology"/>
<evidence type="ECO:0000256" key="9">
    <source>
        <dbReference type="PIRSR" id="PIRSR604808-2"/>
    </source>
</evidence>
<reference evidence="12" key="1">
    <citation type="submission" date="2022-03" db="EMBL/GenBank/DDBJ databases">
        <authorList>
            <person name="Alioto T."/>
            <person name="Alioto T."/>
            <person name="Gomez Garrido J."/>
        </authorList>
    </citation>
    <scope>NUCLEOTIDE SEQUENCE</scope>
</reference>
<dbReference type="GO" id="GO:0005634">
    <property type="term" value="C:nucleus"/>
    <property type="evidence" value="ECO:0007669"/>
    <property type="project" value="TreeGrafter"/>
</dbReference>
<dbReference type="Gene3D" id="3.60.10.10">
    <property type="entry name" value="Endonuclease/exonuclease/phosphatase"/>
    <property type="match status" value="1"/>
</dbReference>
<dbReference type="Pfam" id="PF03372">
    <property type="entry name" value="Exo_endo_phos"/>
    <property type="match status" value="1"/>
</dbReference>
<dbReference type="GO" id="GO:0003906">
    <property type="term" value="F:DNA-(apurinic or apyrimidinic site) endonuclease activity"/>
    <property type="evidence" value="ECO:0007669"/>
    <property type="project" value="TreeGrafter"/>
</dbReference>
<dbReference type="EC" id="3.1.11.2" evidence="3"/>
<dbReference type="InterPro" id="IPR036691">
    <property type="entry name" value="Endo/exonu/phosph_ase_sf"/>
</dbReference>